<dbReference type="EMBL" id="LCTZ01000002">
    <property type="protein sequence ID" value="KQC29558.1"/>
    <property type="molecule type" value="Genomic_DNA"/>
</dbReference>
<organism evidence="1 2">
    <name type="scientific">Flagellimonas eckloniae</name>
    <dbReference type="NCBI Taxonomy" id="346185"/>
    <lineage>
        <taxon>Bacteria</taxon>
        <taxon>Pseudomonadati</taxon>
        <taxon>Bacteroidota</taxon>
        <taxon>Flavobacteriia</taxon>
        <taxon>Flavobacteriales</taxon>
        <taxon>Flavobacteriaceae</taxon>
        <taxon>Flagellimonas</taxon>
    </lineage>
</organism>
<keyword evidence="2" id="KW-1185">Reference proteome</keyword>
<name>A0A0Q0WVN7_9FLAO</name>
<evidence type="ECO:0000313" key="2">
    <source>
        <dbReference type="Proteomes" id="UP000050827"/>
    </source>
</evidence>
<dbReference type="InterPro" id="IPR011008">
    <property type="entry name" value="Dimeric_a/b-barrel"/>
</dbReference>
<reference evidence="1 2" key="1">
    <citation type="submission" date="2015-04" db="EMBL/GenBank/DDBJ databases">
        <title>Complete genome of flavobacterium.</title>
        <authorList>
            <person name="Kwon Y.M."/>
            <person name="Kim S.-J."/>
        </authorList>
    </citation>
    <scope>NUCLEOTIDE SEQUENCE [LARGE SCALE GENOMIC DNA]</scope>
    <source>
        <strain evidence="1 2">DK169</strain>
    </source>
</reference>
<accession>A0A0Q0WVN7</accession>
<dbReference type="RefSeq" id="WP_055393455.1">
    <property type="nucleotide sequence ID" value="NZ_LCTZ01000002.1"/>
</dbReference>
<protein>
    <submittedName>
        <fullName evidence="1">L-fucose mutarotase</fullName>
    </submittedName>
</protein>
<dbReference type="Pfam" id="PF05336">
    <property type="entry name" value="rhaM"/>
    <property type="match status" value="1"/>
</dbReference>
<dbReference type="InterPro" id="IPR008000">
    <property type="entry name" value="Rham/fucose_mutarotase"/>
</dbReference>
<dbReference type="Proteomes" id="UP000050827">
    <property type="component" value="Unassembled WGS sequence"/>
</dbReference>
<gene>
    <name evidence="1" type="ORF">AAY42_06395</name>
</gene>
<dbReference type="AlphaFoldDB" id="A0A0Q0WVN7"/>
<dbReference type="PANTHER" id="PTHR43239">
    <property type="entry name" value="UPF0734 PROTEIN DDB_G0273871/DDB_G0273177"/>
    <property type="match status" value="1"/>
</dbReference>
<dbReference type="STRING" id="346185.AAY42_06395"/>
<sequence length="109" mass="13267">MKRHCFALDLKDDSELILEYKKYHQNVWPEIIESIKTSGIEKLDIYLVENRLFMIMDVDDTFSFEAKQKKDENNPKVQEWETLMWKYQQALPKAEPGEKWRLMEHIFEL</sequence>
<dbReference type="SUPFAM" id="SSF54909">
    <property type="entry name" value="Dimeric alpha+beta barrel"/>
    <property type="match status" value="1"/>
</dbReference>
<dbReference type="PANTHER" id="PTHR43239:SF1">
    <property type="entry name" value="UPF0734 PROTEIN DDB_G0273871_DDB_G0273177"/>
    <property type="match status" value="1"/>
</dbReference>
<dbReference type="GO" id="GO:0016857">
    <property type="term" value="F:racemase and epimerase activity, acting on carbohydrates and derivatives"/>
    <property type="evidence" value="ECO:0007669"/>
    <property type="project" value="InterPro"/>
</dbReference>
<dbReference type="OrthoDB" id="1430580at2"/>
<dbReference type="PATRIC" id="fig|1547436.3.peg.1323"/>
<dbReference type="InterPro" id="IPR052996">
    <property type="entry name" value="Carb_Metab_Mutarotase"/>
</dbReference>
<evidence type="ECO:0000313" key="1">
    <source>
        <dbReference type="EMBL" id="KQC29558.1"/>
    </source>
</evidence>
<proteinExistence type="predicted"/>
<dbReference type="Gene3D" id="3.30.70.100">
    <property type="match status" value="1"/>
</dbReference>
<comment type="caution">
    <text evidence="1">The sequence shown here is derived from an EMBL/GenBank/DDBJ whole genome shotgun (WGS) entry which is preliminary data.</text>
</comment>